<evidence type="ECO:0000259" key="1">
    <source>
        <dbReference type="PROSITE" id="PS51833"/>
    </source>
</evidence>
<dbReference type="OrthoDB" id="9804751at2"/>
<gene>
    <name evidence="2" type="ORF">E1H14_05170</name>
</gene>
<dbReference type="RefSeq" id="WP_149390386.1">
    <property type="nucleotide sequence ID" value="NZ_SMRS01000003.1"/>
</dbReference>
<name>A0A5A9W5L1_9GAMM</name>
<dbReference type="EMBL" id="SMRS01000003">
    <property type="protein sequence ID" value="KAA0875378.1"/>
    <property type="molecule type" value="Genomic_DNA"/>
</dbReference>
<sequence length="405" mass="45033">MSPSSHILLARQPIFDQHQKVIAYALLSSDADVSRLVAPSPDEDSLSSAMLLDAYTSISDQGEVKKVAAFLPISLSLLLKTGLPSLPKKQVVLDISLRGFDLNSAGKILVPLIKEGYRLCLSDIPDPQLFAPLLKHAYILKVAVRGLNNQEILEASRPYWEFKRPMLASGIDDYAALETCIEQHFRLFQGNFLSQPRAIKGQKAKANQLIMLQLIQSLHDPNVSPETLEKLIIQDPVLTYKLLRIVNSAAYALVREIESIAQAVVLLGLEQVRKWATVISLDAQSGKPEELTRTLLTRGHMCELIAQKQRRPNAAAYFMAGMMSGIHLLLDLDKDSMLEQLPLAEDIIQALAEGTGPMGELLTQVMAYESGDWDLLPTDFNAALFEQTYRESLKWTQESMQALNE</sequence>
<dbReference type="InterPro" id="IPR035919">
    <property type="entry name" value="EAL_sf"/>
</dbReference>
<keyword evidence="3" id="KW-1185">Reference proteome</keyword>
<accession>A0A5A9W5L1</accession>
<evidence type="ECO:0000313" key="2">
    <source>
        <dbReference type="EMBL" id="KAA0875378.1"/>
    </source>
</evidence>
<dbReference type="PROSITE" id="PS51833">
    <property type="entry name" value="HDOD"/>
    <property type="match status" value="1"/>
</dbReference>
<dbReference type="Pfam" id="PF08668">
    <property type="entry name" value="HDOD"/>
    <property type="match status" value="1"/>
</dbReference>
<comment type="caution">
    <text evidence="2">The sequence shown here is derived from an EMBL/GenBank/DDBJ whole genome shotgun (WGS) entry which is preliminary data.</text>
</comment>
<dbReference type="Gene3D" id="1.10.3210.10">
    <property type="entry name" value="Hypothetical protein af1432"/>
    <property type="match status" value="1"/>
</dbReference>
<dbReference type="SUPFAM" id="SSF141868">
    <property type="entry name" value="EAL domain-like"/>
    <property type="match status" value="1"/>
</dbReference>
<dbReference type="SUPFAM" id="SSF109604">
    <property type="entry name" value="HD-domain/PDEase-like"/>
    <property type="match status" value="1"/>
</dbReference>
<dbReference type="PANTHER" id="PTHR33525">
    <property type="match status" value="1"/>
</dbReference>
<protein>
    <submittedName>
        <fullName evidence="2">HDOD domain-containing protein</fullName>
    </submittedName>
</protein>
<feature type="domain" description="HDOD" evidence="1">
    <location>
        <begin position="204"/>
        <end position="389"/>
    </location>
</feature>
<dbReference type="PANTHER" id="PTHR33525:SF4">
    <property type="entry name" value="CYCLIC DI-GMP PHOSPHODIESTERASE CDGJ"/>
    <property type="match status" value="1"/>
</dbReference>
<dbReference type="InterPro" id="IPR013976">
    <property type="entry name" value="HDOD"/>
</dbReference>
<evidence type="ECO:0000313" key="3">
    <source>
        <dbReference type="Proteomes" id="UP000325302"/>
    </source>
</evidence>
<dbReference type="Proteomes" id="UP000325302">
    <property type="component" value="Unassembled WGS sequence"/>
</dbReference>
<dbReference type="AlphaFoldDB" id="A0A5A9W5L1"/>
<dbReference type="PIRSF" id="PIRSF003180">
    <property type="entry name" value="DiGMPpdiest_YuxH"/>
    <property type="match status" value="1"/>
</dbReference>
<reference evidence="2 3" key="1">
    <citation type="submission" date="2019-03" db="EMBL/GenBank/DDBJ databases">
        <title>Nitrincola sp. nov. isolated from an Indian soda lake.</title>
        <authorList>
            <person name="Joshi A."/>
            <person name="Thite S.V."/>
            <person name="Joseph N."/>
            <person name="Dhotre D."/>
            <person name="Moorthy M."/>
            <person name="Shouche Y.S."/>
        </authorList>
    </citation>
    <scope>NUCLEOTIDE SEQUENCE [LARGE SCALE GENOMIC DNA]</scope>
    <source>
        <strain evidence="2 3">MEB193</strain>
    </source>
</reference>
<dbReference type="InterPro" id="IPR052340">
    <property type="entry name" value="RNase_Y/CdgJ"/>
</dbReference>
<dbReference type="InterPro" id="IPR014408">
    <property type="entry name" value="dGMP_Pdiesterase_EAL/HD-GYP"/>
</dbReference>
<organism evidence="2 3">
    <name type="scientific">Nitrincola tapanii</name>
    <dbReference type="NCBI Taxonomy" id="1708751"/>
    <lineage>
        <taxon>Bacteria</taxon>
        <taxon>Pseudomonadati</taxon>
        <taxon>Pseudomonadota</taxon>
        <taxon>Gammaproteobacteria</taxon>
        <taxon>Oceanospirillales</taxon>
        <taxon>Oceanospirillaceae</taxon>
        <taxon>Nitrincola</taxon>
    </lineage>
</organism>
<proteinExistence type="predicted"/>